<proteinExistence type="predicted"/>
<dbReference type="EMBL" id="JH001498">
    <property type="protein sequence ID" value="EGW11611.1"/>
    <property type="molecule type" value="Genomic_DNA"/>
</dbReference>
<evidence type="ECO:0000313" key="2">
    <source>
        <dbReference type="EMBL" id="EGV91553.1"/>
    </source>
</evidence>
<feature type="compositionally biased region" description="Polar residues" evidence="1">
    <location>
        <begin position="40"/>
        <end position="64"/>
    </location>
</feature>
<dbReference type="EMBL" id="JH008605">
    <property type="protein sequence ID" value="EGV91553.1"/>
    <property type="molecule type" value="Genomic_DNA"/>
</dbReference>
<evidence type="ECO:0000313" key="4">
    <source>
        <dbReference type="Proteomes" id="UP000001075"/>
    </source>
</evidence>
<dbReference type="AlphaFoldDB" id="G3IP31"/>
<name>G3IP31_CRIGR</name>
<reference evidence="2" key="2">
    <citation type="submission" date="2011-08" db="EMBL/GenBank/DDBJ databases">
        <title>The genomic sequence of the Chinese hamster ovary CHO-K1 cell line.</title>
        <authorList>
            <person name="Xu X."/>
            <person name="Nagarajan H."/>
            <person name="Lewis N.E."/>
            <person name="Pan S."/>
            <person name="Cai Z."/>
            <person name="Liu X."/>
            <person name="Chen W."/>
            <person name="Xie M."/>
            <person name="Wang W."/>
            <person name="Hammond S."/>
            <person name="Andersen M.R."/>
            <person name="Neff N."/>
            <person name="Passarelli B."/>
            <person name="Koh W."/>
            <person name="Fan C.H."/>
            <person name="Wang J."/>
            <person name="Gui Y."/>
            <person name="Lee K.H."/>
            <person name="Betenbaugh M.J."/>
            <person name="Quake S.R."/>
            <person name="Famili I."/>
            <person name="Palsson B.O."/>
            <person name="Wang J."/>
        </authorList>
    </citation>
    <scope>NUCLEOTIDE SEQUENCE</scope>
</reference>
<evidence type="ECO:0000313" key="3">
    <source>
        <dbReference type="EMBL" id="EGW11611.1"/>
    </source>
</evidence>
<evidence type="ECO:0000256" key="1">
    <source>
        <dbReference type="SAM" id="MobiDB-lite"/>
    </source>
</evidence>
<organism evidence="2 4">
    <name type="scientific">Cricetulus griseus</name>
    <name type="common">Chinese hamster</name>
    <name type="synonym">Cricetulus barabensis griseus</name>
    <dbReference type="NCBI Taxonomy" id="10029"/>
    <lineage>
        <taxon>Eukaryota</taxon>
        <taxon>Metazoa</taxon>
        <taxon>Chordata</taxon>
        <taxon>Craniata</taxon>
        <taxon>Vertebrata</taxon>
        <taxon>Euteleostomi</taxon>
        <taxon>Mammalia</taxon>
        <taxon>Eutheria</taxon>
        <taxon>Euarchontoglires</taxon>
        <taxon>Glires</taxon>
        <taxon>Rodentia</taxon>
        <taxon>Myomorpha</taxon>
        <taxon>Muroidea</taxon>
        <taxon>Cricetidae</taxon>
        <taxon>Cricetinae</taxon>
        <taxon>Cricetulus</taxon>
    </lineage>
</organism>
<dbReference type="Proteomes" id="UP000001075">
    <property type="component" value="Unassembled WGS sequence"/>
</dbReference>
<gene>
    <name evidence="3" type="ORF">I79_019805</name>
    <name evidence="2" type="ORF">I79_025733</name>
</gene>
<reference evidence="4" key="1">
    <citation type="journal article" date="2011" name="Nat. Biotechnol.">
        <title>The genomic sequence of the Chinese hamster ovary (CHO)-K1 cell line.</title>
        <authorList>
            <person name="Xu X."/>
            <person name="Nagarajan H."/>
            <person name="Lewis N.E."/>
            <person name="Pan S."/>
            <person name="Cai Z."/>
            <person name="Liu X."/>
            <person name="Chen W."/>
            <person name="Xie M."/>
            <person name="Wang W."/>
            <person name="Hammond S."/>
            <person name="Andersen M.R."/>
            <person name="Neff N."/>
            <person name="Passarelli B."/>
            <person name="Koh W."/>
            <person name="Fan H.C."/>
            <person name="Wang J."/>
            <person name="Gui Y."/>
            <person name="Lee K.H."/>
            <person name="Betenbaugh M.J."/>
            <person name="Quake S.R."/>
            <person name="Famili I."/>
            <person name="Palsson B.O."/>
            <person name="Wang J."/>
        </authorList>
    </citation>
    <scope>NUCLEOTIDE SEQUENCE [LARGE SCALE GENOMIC DNA]</scope>
    <source>
        <strain evidence="4">CHO K1 cell line</strain>
    </source>
</reference>
<sequence>MAILLFEKSPAVQKITYHVDVSFLHPKVSECFEATKKSQRSVTMQPPSPHHNTPKNYTLKTEVK</sequence>
<protein>
    <submittedName>
        <fullName evidence="2">Uncharacterized protein</fullName>
    </submittedName>
</protein>
<feature type="region of interest" description="Disordered" evidence="1">
    <location>
        <begin position="38"/>
        <end position="64"/>
    </location>
</feature>
<accession>G3IP31</accession>